<feature type="compositionally biased region" description="Polar residues" evidence="1">
    <location>
        <begin position="1"/>
        <end position="13"/>
    </location>
</feature>
<gene>
    <name evidence="2" type="ORF">Taro_031122</name>
</gene>
<organism evidence="2 3">
    <name type="scientific">Colocasia esculenta</name>
    <name type="common">Wild taro</name>
    <name type="synonym">Arum esculentum</name>
    <dbReference type="NCBI Taxonomy" id="4460"/>
    <lineage>
        <taxon>Eukaryota</taxon>
        <taxon>Viridiplantae</taxon>
        <taxon>Streptophyta</taxon>
        <taxon>Embryophyta</taxon>
        <taxon>Tracheophyta</taxon>
        <taxon>Spermatophyta</taxon>
        <taxon>Magnoliopsida</taxon>
        <taxon>Liliopsida</taxon>
        <taxon>Araceae</taxon>
        <taxon>Aroideae</taxon>
        <taxon>Colocasieae</taxon>
        <taxon>Colocasia</taxon>
    </lineage>
</organism>
<dbReference type="Proteomes" id="UP000652761">
    <property type="component" value="Unassembled WGS sequence"/>
</dbReference>
<proteinExistence type="predicted"/>
<accession>A0A843W279</accession>
<evidence type="ECO:0000313" key="2">
    <source>
        <dbReference type="EMBL" id="MQL98413.1"/>
    </source>
</evidence>
<evidence type="ECO:0000256" key="1">
    <source>
        <dbReference type="SAM" id="MobiDB-lite"/>
    </source>
</evidence>
<sequence length="67" mass="7034">MRVATGSTEIATGSGTGRDSLIGSGLRLEELGKETLMDLPLHDFSPLLASPPGPETSWHKLGSAMRV</sequence>
<protein>
    <submittedName>
        <fullName evidence="2">Uncharacterized protein</fullName>
    </submittedName>
</protein>
<feature type="region of interest" description="Disordered" evidence="1">
    <location>
        <begin position="45"/>
        <end position="67"/>
    </location>
</feature>
<feature type="region of interest" description="Disordered" evidence="1">
    <location>
        <begin position="1"/>
        <end position="23"/>
    </location>
</feature>
<comment type="caution">
    <text evidence="2">The sequence shown here is derived from an EMBL/GenBank/DDBJ whole genome shotgun (WGS) entry which is preliminary data.</text>
</comment>
<keyword evidence="3" id="KW-1185">Reference proteome</keyword>
<name>A0A843W279_COLES</name>
<evidence type="ECO:0000313" key="3">
    <source>
        <dbReference type="Proteomes" id="UP000652761"/>
    </source>
</evidence>
<dbReference type="AlphaFoldDB" id="A0A843W279"/>
<dbReference type="EMBL" id="NMUH01002184">
    <property type="protein sequence ID" value="MQL98413.1"/>
    <property type="molecule type" value="Genomic_DNA"/>
</dbReference>
<reference evidence="2" key="1">
    <citation type="submission" date="2017-07" db="EMBL/GenBank/DDBJ databases">
        <title>Taro Niue Genome Assembly and Annotation.</title>
        <authorList>
            <person name="Atibalentja N."/>
            <person name="Keating K."/>
            <person name="Fields C.J."/>
        </authorList>
    </citation>
    <scope>NUCLEOTIDE SEQUENCE</scope>
    <source>
        <strain evidence="2">Niue_2</strain>
        <tissue evidence="2">Leaf</tissue>
    </source>
</reference>